<dbReference type="Proteomes" id="UP000070544">
    <property type="component" value="Unassembled WGS sequence"/>
</dbReference>
<proteinExistence type="predicted"/>
<keyword evidence="2" id="KW-1185">Reference proteome</keyword>
<evidence type="ECO:0000313" key="2">
    <source>
        <dbReference type="Proteomes" id="UP000070544"/>
    </source>
</evidence>
<dbReference type="EMBL" id="KQ965752">
    <property type="protein sequence ID" value="KXS16537.1"/>
    <property type="molecule type" value="Genomic_DNA"/>
</dbReference>
<accession>A0A139AIC4</accession>
<sequence length="159" mass="17745">MTSKYTAFAAISEEQHEEAPPLYKHIEAATEASLPAYEPPPLQTSASTSTPPVVVFAPPPPRTLIGAILDTVISGHAEWRAVKCIRKEIRHAQKRCKREVKWAMKEQRREMRHAMRHGLAVPVAFAHLQSPRYYARAPPVVLIPQFQSSSSPIATPPLH</sequence>
<dbReference type="AlphaFoldDB" id="A0A139AIC4"/>
<reference evidence="1 2" key="1">
    <citation type="journal article" date="2015" name="Genome Biol. Evol.">
        <title>Phylogenomic analyses indicate that early fungi evolved digesting cell walls of algal ancestors of land plants.</title>
        <authorList>
            <person name="Chang Y."/>
            <person name="Wang S."/>
            <person name="Sekimoto S."/>
            <person name="Aerts A.L."/>
            <person name="Choi C."/>
            <person name="Clum A."/>
            <person name="LaButti K.M."/>
            <person name="Lindquist E.A."/>
            <person name="Yee Ngan C."/>
            <person name="Ohm R.A."/>
            <person name="Salamov A.A."/>
            <person name="Grigoriev I.V."/>
            <person name="Spatafora J.W."/>
            <person name="Berbee M.L."/>
        </authorList>
    </citation>
    <scope>NUCLEOTIDE SEQUENCE [LARGE SCALE GENOMIC DNA]</scope>
    <source>
        <strain evidence="1 2">JEL478</strain>
    </source>
</reference>
<gene>
    <name evidence="1" type="ORF">M427DRAFT_144823</name>
</gene>
<protein>
    <submittedName>
        <fullName evidence="1">Uncharacterized protein</fullName>
    </submittedName>
</protein>
<evidence type="ECO:0000313" key="1">
    <source>
        <dbReference type="EMBL" id="KXS16537.1"/>
    </source>
</evidence>
<name>A0A139AIC4_GONPJ</name>
<organism evidence="1 2">
    <name type="scientific">Gonapodya prolifera (strain JEL478)</name>
    <name type="common">Monoblepharis prolifera</name>
    <dbReference type="NCBI Taxonomy" id="1344416"/>
    <lineage>
        <taxon>Eukaryota</taxon>
        <taxon>Fungi</taxon>
        <taxon>Fungi incertae sedis</taxon>
        <taxon>Chytridiomycota</taxon>
        <taxon>Chytridiomycota incertae sedis</taxon>
        <taxon>Monoblepharidomycetes</taxon>
        <taxon>Monoblepharidales</taxon>
        <taxon>Gonapodyaceae</taxon>
        <taxon>Gonapodya</taxon>
    </lineage>
</organism>